<dbReference type="InterPro" id="IPR001387">
    <property type="entry name" value="Cro/C1-type_HTH"/>
</dbReference>
<reference evidence="3" key="1">
    <citation type="submission" date="2019-09" db="EMBL/GenBank/DDBJ databases">
        <title>Draft genome sequences of 48 bacterial type strains from the CCUG.</title>
        <authorList>
            <person name="Tunovic T."/>
            <person name="Pineiro-Iglesias B."/>
            <person name="Unosson C."/>
            <person name="Inganas E."/>
            <person name="Ohlen M."/>
            <person name="Cardew S."/>
            <person name="Jensie-Markopoulos S."/>
            <person name="Salva-Serra F."/>
            <person name="Jaen-Luchoro D."/>
            <person name="Karlsson R."/>
            <person name="Svensson-Stadler L."/>
            <person name="Chun J."/>
            <person name="Moore E."/>
        </authorList>
    </citation>
    <scope>NUCLEOTIDE SEQUENCE</scope>
    <source>
        <strain evidence="3">CCUG 50899</strain>
    </source>
</reference>
<dbReference type="InterPro" id="IPR010982">
    <property type="entry name" value="Lambda_DNA-bd_dom_sf"/>
</dbReference>
<dbReference type="InterPro" id="IPR015927">
    <property type="entry name" value="Peptidase_S24_S26A/B/C"/>
</dbReference>
<accession>A0A643F5I0</accession>
<feature type="domain" description="HTH cro/C1-type" evidence="2">
    <location>
        <begin position="7"/>
        <end position="60"/>
    </location>
</feature>
<dbReference type="GO" id="GO:0003677">
    <property type="term" value="F:DNA binding"/>
    <property type="evidence" value="ECO:0007669"/>
    <property type="project" value="UniProtKB-KW"/>
</dbReference>
<organism evidence="3">
    <name type="scientific">Brucella pituitosa</name>
    <dbReference type="NCBI Taxonomy" id="571256"/>
    <lineage>
        <taxon>Bacteria</taxon>
        <taxon>Pseudomonadati</taxon>
        <taxon>Pseudomonadota</taxon>
        <taxon>Alphaproteobacteria</taxon>
        <taxon>Hyphomicrobiales</taxon>
        <taxon>Brucellaceae</taxon>
        <taxon>Brucella/Ochrobactrum group</taxon>
        <taxon>Brucella</taxon>
    </lineage>
</organism>
<dbReference type="GO" id="GO:0003700">
    <property type="term" value="F:DNA-binding transcription factor activity"/>
    <property type="evidence" value="ECO:0007669"/>
    <property type="project" value="TreeGrafter"/>
</dbReference>
<dbReference type="InterPro" id="IPR036286">
    <property type="entry name" value="LexA/Signal_pep-like_sf"/>
</dbReference>
<proteinExistence type="predicted"/>
<comment type="caution">
    <text evidence="3">The sequence shown here is derived from an EMBL/GenBank/DDBJ whole genome shotgun (WGS) entry which is preliminary data.</text>
</comment>
<dbReference type="Pfam" id="PF00717">
    <property type="entry name" value="Peptidase_S24"/>
    <property type="match status" value="1"/>
</dbReference>
<dbReference type="SMART" id="SM00530">
    <property type="entry name" value="HTH_XRE"/>
    <property type="match status" value="1"/>
</dbReference>
<name>A0A643F5I0_9HYPH</name>
<dbReference type="Pfam" id="PF01381">
    <property type="entry name" value="HTH_3"/>
    <property type="match status" value="1"/>
</dbReference>
<evidence type="ECO:0000259" key="2">
    <source>
        <dbReference type="PROSITE" id="PS50943"/>
    </source>
</evidence>
<dbReference type="AlphaFoldDB" id="A0A643F5I0"/>
<evidence type="ECO:0000313" key="3">
    <source>
        <dbReference type="EMBL" id="KAB0573402.1"/>
    </source>
</evidence>
<dbReference type="PANTHER" id="PTHR46797">
    <property type="entry name" value="HTH-TYPE TRANSCRIPTIONAL REGULATOR"/>
    <property type="match status" value="1"/>
</dbReference>
<sequence length="232" mass="25766">MTIADNLKRLRSEKKLSQAKLAKEAGVSQQLISQLENNVNSSTTELPKLARALGVAVSEIDPSYGDVSSDVISVAGRMSPVRTVGVVEAGTFREVDEFDQGEPDEIYLPPDTKYPNARQMAFIVAGDSMNNLLPRPILPGDKAICVAYADIASEVKLRDGMVVVVQRQRDGGHFREWSIKQIEIYEDRTVFAPRSHNAKHKPIVVPRDFEADNGEEVEVIALLRRVVNDYDF</sequence>
<gene>
    <name evidence="3" type="ORF">F7Q93_02610</name>
</gene>
<dbReference type="Gene3D" id="2.10.109.10">
    <property type="entry name" value="Umud Fragment, subunit A"/>
    <property type="match status" value="1"/>
</dbReference>
<dbReference type="InterPro" id="IPR050807">
    <property type="entry name" value="TransReg_Diox_bact_type"/>
</dbReference>
<dbReference type="PANTHER" id="PTHR46797:SF1">
    <property type="entry name" value="METHYLPHOSPHONATE SYNTHASE"/>
    <property type="match status" value="1"/>
</dbReference>
<dbReference type="RefSeq" id="WP_128093102.1">
    <property type="nucleotide sequence ID" value="NZ_JBHEEN010000001.1"/>
</dbReference>
<dbReference type="GO" id="GO:0005829">
    <property type="term" value="C:cytosol"/>
    <property type="evidence" value="ECO:0007669"/>
    <property type="project" value="TreeGrafter"/>
</dbReference>
<dbReference type="SUPFAM" id="SSF51306">
    <property type="entry name" value="LexA/Signal peptidase"/>
    <property type="match status" value="1"/>
</dbReference>
<evidence type="ECO:0000256" key="1">
    <source>
        <dbReference type="ARBA" id="ARBA00023125"/>
    </source>
</evidence>
<keyword evidence="1" id="KW-0238">DNA-binding</keyword>
<protein>
    <submittedName>
        <fullName evidence="3">Helix-turn-helix domain-containing protein</fullName>
    </submittedName>
</protein>
<dbReference type="EMBL" id="VZPE01000001">
    <property type="protein sequence ID" value="KAB0573402.1"/>
    <property type="molecule type" value="Genomic_DNA"/>
</dbReference>
<dbReference type="CDD" id="cd00093">
    <property type="entry name" value="HTH_XRE"/>
    <property type="match status" value="1"/>
</dbReference>
<dbReference type="Gene3D" id="1.10.260.40">
    <property type="entry name" value="lambda repressor-like DNA-binding domains"/>
    <property type="match status" value="1"/>
</dbReference>
<dbReference type="PROSITE" id="PS50943">
    <property type="entry name" value="HTH_CROC1"/>
    <property type="match status" value="1"/>
</dbReference>
<dbReference type="SUPFAM" id="SSF47413">
    <property type="entry name" value="lambda repressor-like DNA-binding domains"/>
    <property type="match status" value="1"/>
</dbReference>